<dbReference type="InterPro" id="IPR011613">
    <property type="entry name" value="GH15-like"/>
</dbReference>
<dbReference type="InterPro" id="IPR008928">
    <property type="entry name" value="6-hairpin_glycosidase_sf"/>
</dbReference>
<gene>
    <name evidence="3" type="ORF">Mlaev_00838</name>
</gene>
<accession>A0A150HHF4</accession>
<dbReference type="PANTHER" id="PTHR31616:SF0">
    <property type="entry name" value="GLUCAN 1,4-ALPHA-GLUCOSIDASE"/>
    <property type="match status" value="1"/>
</dbReference>
<keyword evidence="4" id="KW-1185">Reference proteome</keyword>
<dbReference type="RefSeq" id="WP_082784254.1">
    <property type="nucleotide sequence ID" value="NZ_LRAD01000022.1"/>
</dbReference>
<dbReference type="SUPFAM" id="SSF48208">
    <property type="entry name" value="Six-hairpin glycosidases"/>
    <property type="match status" value="1"/>
</dbReference>
<dbReference type="GO" id="GO:0005975">
    <property type="term" value="P:carbohydrate metabolic process"/>
    <property type="evidence" value="ECO:0007669"/>
    <property type="project" value="InterPro"/>
</dbReference>
<dbReference type="Pfam" id="PF00723">
    <property type="entry name" value="Glyco_hydro_15"/>
    <property type="match status" value="1"/>
</dbReference>
<dbReference type="STRING" id="36807.Mlaev_00838"/>
<feature type="domain" description="GH15-like" evidence="1">
    <location>
        <begin position="233"/>
        <end position="598"/>
    </location>
</feature>
<evidence type="ECO:0000259" key="2">
    <source>
        <dbReference type="Pfam" id="PF19291"/>
    </source>
</evidence>
<proteinExistence type="predicted"/>
<keyword evidence="3" id="KW-0378">Hydrolase</keyword>
<evidence type="ECO:0000313" key="4">
    <source>
        <dbReference type="Proteomes" id="UP000075357"/>
    </source>
</evidence>
<reference evidence="3 4" key="1">
    <citation type="submission" date="2016-01" db="EMBL/GenBank/DDBJ databases">
        <title>Draft genome sequences of Microbacterium laevaniformans LCDC 91-0039 and the type strain of Microbacterium hominis LCDC 84-209.</title>
        <authorList>
            <person name="Bernier A.-M."/>
            <person name="Bernard K."/>
        </authorList>
    </citation>
    <scope>NUCLEOTIDE SEQUENCE [LARGE SCALE GENOMIC DNA]</scope>
    <source>
        <strain evidence="3 4">LCDC 91-0039</strain>
    </source>
</reference>
<evidence type="ECO:0000259" key="1">
    <source>
        <dbReference type="Pfam" id="PF00723"/>
    </source>
</evidence>
<dbReference type="PATRIC" id="fig|36807.3.peg.865"/>
<dbReference type="PANTHER" id="PTHR31616">
    <property type="entry name" value="TREHALASE"/>
    <property type="match status" value="1"/>
</dbReference>
<dbReference type="Proteomes" id="UP000075357">
    <property type="component" value="Unassembled WGS sequence"/>
</dbReference>
<protein>
    <submittedName>
        <fullName evidence="3">Trehalase</fullName>
        <ecNumber evidence="3">3.2.1.28</ecNumber>
    </submittedName>
</protein>
<dbReference type="EC" id="3.2.1.28" evidence="3"/>
<dbReference type="InterPro" id="IPR045582">
    <property type="entry name" value="Trehalase-like_N"/>
</dbReference>
<feature type="domain" description="Trehalase-like N-terminal" evidence="2">
    <location>
        <begin position="12"/>
        <end position="141"/>
    </location>
</feature>
<dbReference type="EMBL" id="LRAD01000022">
    <property type="protein sequence ID" value="KXZ61198.1"/>
    <property type="molecule type" value="Genomic_DNA"/>
</dbReference>
<dbReference type="InterPro" id="IPR012341">
    <property type="entry name" value="6hp_glycosidase-like_sf"/>
</dbReference>
<name>A0A150HHF4_9MICO</name>
<dbReference type="GO" id="GO:0004555">
    <property type="term" value="F:alpha,alpha-trehalase activity"/>
    <property type="evidence" value="ECO:0007669"/>
    <property type="project" value="UniProtKB-EC"/>
</dbReference>
<evidence type="ECO:0000313" key="3">
    <source>
        <dbReference type="EMBL" id="KXZ61198.1"/>
    </source>
</evidence>
<keyword evidence="3" id="KW-0326">Glycosidase</keyword>
<comment type="caution">
    <text evidence="3">The sequence shown here is derived from an EMBL/GenBank/DDBJ whole genome shotgun (WGS) entry which is preliminary data.</text>
</comment>
<dbReference type="Gene3D" id="1.50.10.10">
    <property type="match status" value="1"/>
</dbReference>
<dbReference type="AlphaFoldDB" id="A0A150HHF4"/>
<dbReference type="Pfam" id="PF19291">
    <property type="entry name" value="TREH_N"/>
    <property type="match status" value="1"/>
</dbReference>
<organism evidence="3 4">
    <name type="scientific">Microbacterium laevaniformans</name>
    <dbReference type="NCBI Taxonomy" id="36807"/>
    <lineage>
        <taxon>Bacteria</taxon>
        <taxon>Bacillati</taxon>
        <taxon>Actinomycetota</taxon>
        <taxon>Actinomycetes</taxon>
        <taxon>Micrococcales</taxon>
        <taxon>Microbacteriaceae</taxon>
        <taxon>Microbacterium</taxon>
    </lineage>
</organism>
<sequence>MADAYAGRIPSPTPIEDYALLSSCRTAALVSRDGSIDWLCLPRFDSASVFAALLGDDHQGRWALRPADPDARATRHYDGDTFTLITLWESADGVAEVHDCLPVDPRHLDVAHRVDLVRRVVGISGRVAFEQQVRLRFDYARALPWVRQTGTADAPEVTAIAGPDAVALRGAPLTATDHVHRGTLSVAAGEHRDLTLTWHASHRPVPAPLDVEDALQCTREWWSAWAERIDVHGPHRDVVVRSLLTLRALTHRDTGGIIAAPTTSLPEQFGGERNWDYRFVWLRDASLTIEVLLGQGFAHVVAHWQRWLLRAIAGDPADLQIVYGIAGERDLMERELGDLPGYGGAAPVRIGNGAAQQYQADVTGEVMTCLFAARAAGIEQSAISWPLERALLRRVEERIDEPDQGIWEIRGAPQVFVHSRAMVWAAFDRGVRSVREHGLHGPDAHWEQLRDRVRADIDAHGVSPRGHFVQHTATDAVDASLLLLPTVGFCAADDPRMLATVAEIERTLMVDGLVLRYRTESGVDGLEGTENPFLACSFWLVEQYAASGRLADARALMDRACARANDVGLLSEEYDVAEKRQAGNTPQALSHLALVRAASALARAEAAAG</sequence>